<feature type="compositionally biased region" description="Polar residues" evidence="2">
    <location>
        <begin position="114"/>
        <end position="127"/>
    </location>
</feature>
<evidence type="ECO:0000256" key="2">
    <source>
        <dbReference type="SAM" id="MobiDB-lite"/>
    </source>
</evidence>
<evidence type="ECO:0000256" key="1">
    <source>
        <dbReference type="PROSITE-ProRule" id="PRU00042"/>
    </source>
</evidence>
<feature type="compositionally biased region" description="Polar residues" evidence="2">
    <location>
        <begin position="1"/>
        <end position="19"/>
    </location>
</feature>
<organism evidence="4 5">
    <name type="scientific">Cylindrobasidium torrendii FP15055 ss-10</name>
    <dbReference type="NCBI Taxonomy" id="1314674"/>
    <lineage>
        <taxon>Eukaryota</taxon>
        <taxon>Fungi</taxon>
        <taxon>Dikarya</taxon>
        <taxon>Basidiomycota</taxon>
        <taxon>Agaricomycotina</taxon>
        <taxon>Agaricomycetes</taxon>
        <taxon>Agaricomycetidae</taxon>
        <taxon>Agaricales</taxon>
        <taxon>Marasmiineae</taxon>
        <taxon>Physalacriaceae</taxon>
        <taxon>Cylindrobasidium</taxon>
    </lineage>
</organism>
<keyword evidence="5" id="KW-1185">Reference proteome</keyword>
<feature type="compositionally biased region" description="Low complexity" evidence="2">
    <location>
        <begin position="148"/>
        <end position="161"/>
    </location>
</feature>
<keyword evidence="1" id="KW-0863">Zinc-finger</keyword>
<feature type="compositionally biased region" description="Basic and acidic residues" evidence="2">
    <location>
        <begin position="219"/>
        <end position="245"/>
    </location>
</feature>
<feature type="domain" description="C2H2-type" evidence="3">
    <location>
        <begin position="185"/>
        <end position="213"/>
    </location>
</feature>
<evidence type="ECO:0000259" key="3">
    <source>
        <dbReference type="PROSITE" id="PS50157"/>
    </source>
</evidence>
<feature type="region of interest" description="Disordered" evidence="2">
    <location>
        <begin position="1"/>
        <end position="245"/>
    </location>
</feature>
<name>A0A0D7BKG9_9AGAR</name>
<reference evidence="4 5" key="1">
    <citation type="journal article" date="2015" name="Fungal Genet. Biol.">
        <title>Evolution of novel wood decay mechanisms in Agaricales revealed by the genome sequences of Fistulina hepatica and Cylindrobasidium torrendii.</title>
        <authorList>
            <person name="Floudas D."/>
            <person name="Held B.W."/>
            <person name="Riley R."/>
            <person name="Nagy L.G."/>
            <person name="Koehler G."/>
            <person name="Ransdell A.S."/>
            <person name="Younus H."/>
            <person name="Chow J."/>
            <person name="Chiniquy J."/>
            <person name="Lipzen A."/>
            <person name="Tritt A."/>
            <person name="Sun H."/>
            <person name="Haridas S."/>
            <person name="LaButti K."/>
            <person name="Ohm R.A."/>
            <person name="Kues U."/>
            <person name="Blanchette R.A."/>
            <person name="Grigoriev I.V."/>
            <person name="Minto R.E."/>
            <person name="Hibbett D.S."/>
        </authorList>
    </citation>
    <scope>NUCLEOTIDE SEQUENCE [LARGE SCALE GENOMIC DNA]</scope>
    <source>
        <strain evidence="4 5">FP15055 ss-10</strain>
    </source>
</reference>
<dbReference type="PROSITE" id="PS50157">
    <property type="entry name" value="ZINC_FINGER_C2H2_2"/>
    <property type="match status" value="1"/>
</dbReference>
<dbReference type="InterPro" id="IPR013087">
    <property type="entry name" value="Znf_C2H2_type"/>
</dbReference>
<dbReference type="Pfam" id="PF00096">
    <property type="entry name" value="zf-C2H2"/>
    <property type="match status" value="2"/>
</dbReference>
<keyword evidence="1" id="KW-0862">Zinc</keyword>
<feature type="compositionally biased region" description="Polar residues" evidence="2">
    <location>
        <begin position="33"/>
        <end position="70"/>
    </location>
</feature>
<dbReference type="SMART" id="SM00355">
    <property type="entry name" value="ZnF_C2H2"/>
    <property type="match status" value="2"/>
</dbReference>
<dbReference type="STRING" id="1314674.A0A0D7BKG9"/>
<feature type="compositionally biased region" description="Polar residues" evidence="2">
    <location>
        <begin position="162"/>
        <end position="171"/>
    </location>
</feature>
<sequence>MYPSSTNRAKTNASYTGQPSRGDHSAYGIPSTHYPSSSSTVRQPQYSSNQASHVYTVASSHPQGYISQYDSSREYSSGRSGNHSHGHSDYAQPQSSNYYSQPGSFHPTLAHGQSAHSSQSRVYSSNAYDIRDQTHYPPPYSRSSQVESGLGTSSSGRTRTTAPSAQGHTRQSSSLSSNSSGGDRYSCTHCGKSFSRAHDRKRHEEGQHLSQARPVCPTCHKEFSRPDSLKRHRDNGCDAAEGRIS</sequence>
<gene>
    <name evidence="4" type="ORF">CYLTODRAFT_174658</name>
</gene>
<dbReference type="Gene3D" id="3.30.160.60">
    <property type="entry name" value="Classic Zinc Finger"/>
    <property type="match status" value="1"/>
</dbReference>
<dbReference type="Proteomes" id="UP000054007">
    <property type="component" value="Unassembled WGS sequence"/>
</dbReference>
<dbReference type="OrthoDB" id="8922241at2759"/>
<dbReference type="AlphaFoldDB" id="A0A0D7BKG9"/>
<evidence type="ECO:0000313" key="4">
    <source>
        <dbReference type="EMBL" id="KIY70619.1"/>
    </source>
</evidence>
<dbReference type="InterPro" id="IPR036236">
    <property type="entry name" value="Znf_C2H2_sf"/>
</dbReference>
<evidence type="ECO:0000313" key="5">
    <source>
        <dbReference type="Proteomes" id="UP000054007"/>
    </source>
</evidence>
<dbReference type="SUPFAM" id="SSF57667">
    <property type="entry name" value="beta-beta-alpha zinc fingers"/>
    <property type="match status" value="1"/>
</dbReference>
<dbReference type="PROSITE" id="PS00028">
    <property type="entry name" value="ZINC_FINGER_C2H2_1"/>
    <property type="match status" value="1"/>
</dbReference>
<proteinExistence type="predicted"/>
<accession>A0A0D7BKG9</accession>
<protein>
    <recommendedName>
        <fullName evidence="3">C2H2-type domain-containing protein</fullName>
    </recommendedName>
</protein>
<dbReference type="EMBL" id="KN880465">
    <property type="protein sequence ID" value="KIY70619.1"/>
    <property type="molecule type" value="Genomic_DNA"/>
</dbReference>
<keyword evidence="1" id="KW-0479">Metal-binding</keyword>
<dbReference type="GO" id="GO:0008270">
    <property type="term" value="F:zinc ion binding"/>
    <property type="evidence" value="ECO:0007669"/>
    <property type="project" value="UniProtKB-KW"/>
</dbReference>
<feature type="compositionally biased region" description="Polar residues" evidence="2">
    <location>
        <begin position="91"/>
        <end position="103"/>
    </location>
</feature>